<evidence type="ECO:0000313" key="3">
    <source>
        <dbReference type="Proteomes" id="UP000095009"/>
    </source>
</evidence>
<dbReference type="GO" id="GO:0009277">
    <property type="term" value="C:fungal-type cell wall"/>
    <property type="evidence" value="ECO:0007669"/>
    <property type="project" value="TreeGrafter"/>
</dbReference>
<dbReference type="PANTHER" id="PTHR35523">
    <property type="entry name" value="CELL WALL PROTEIN SED1"/>
    <property type="match status" value="1"/>
</dbReference>
<feature type="signal peptide" evidence="1">
    <location>
        <begin position="1"/>
        <end position="19"/>
    </location>
</feature>
<name>A0A1E3PLF8_9ASCO</name>
<dbReference type="EMBL" id="KV454408">
    <property type="protein sequence ID" value="ODQ66276.1"/>
    <property type="molecule type" value="Genomic_DNA"/>
</dbReference>
<dbReference type="OrthoDB" id="4094614at2759"/>
<keyword evidence="3" id="KW-1185">Reference proteome</keyword>
<dbReference type="InterPro" id="IPR038843">
    <property type="entry name" value="Sed1/Spi1"/>
</dbReference>
<accession>A0A1E3PLF8</accession>
<keyword evidence="1" id="KW-0732">Signal</keyword>
<organism evidence="2 3">
    <name type="scientific">Nadsonia fulvescens var. elongata DSM 6958</name>
    <dbReference type="NCBI Taxonomy" id="857566"/>
    <lineage>
        <taxon>Eukaryota</taxon>
        <taxon>Fungi</taxon>
        <taxon>Dikarya</taxon>
        <taxon>Ascomycota</taxon>
        <taxon>Saccharomycotina</taxon>
        <taxon>Dipodascomycetes</taxon>
        <taxon>Dipodascales</taxon>
        <taxon>Dipodascales incertae sedis</taxon>
        <taxon>Nadsonia</taxon>
    </lineage>
</organism>
<dbReference type="AlphaFoldDB" id="A0A1E3PLF8"/>
<dbReference type="GO" id="GO:0031505">
    <property type="term" value="P:fungal-type cell wall organization"/>
    <property type="evidence" value="ECO:0007669"/>
    <property type="project" value="InterPro"/>
</dbReference>
<dbReference type="Proteomes" id="UP000095009">
    <property type="component" value="Unassembled WGS sequence"/>
</dbReference>
<reference evidence="2 3" key="1">
    <citation type="journal article" date="2016" name="Proc. Natl. Acad. Sci. U.S.A.">
        <title>Comparative genomics of biotechnologically important yeasts.</title>
        <authorList>
            <person name="Riley R."/>
            <person name="Haridas S."/>
            <person name="Wolfe K.H."/>
            <person name="Lopes M.R."/>
            <person name="Hittinger C.T."/>
            <person name="Goeker M."/>
            <person name="Salamov A.A."/>
            <person name="Wisecaver J.H."/>
            <person name="Long T.M."/>
            <person name="Calvey C.H."/>
            <person name="Aerts A.L."/>
            <person name="Barry K.W."/>
            <person name="Choi C."/>
            <person name="Clum A."/>
            <person name="Coughlan A.Y."/>
            <person name="Deshpande S."/>
            <person name="Douglass A.P."/>
            <person name="Hanson S.J."/>
            <person name="Klenk H.-P."/>
            <person name="LaButti K.M."/>
            <person name="Lapidus A."/>
            <person name="Lindquist E.A."/>
            <person name="Lipzen A.M."/>
            <person name="Meier-Kolthoff J.P."/>
            <person name="Ohm R.A."/>
            <person name="Otillar R.P."/>
            <person name="Pangilinan J.L."/>
            <person name="Peng Y."/>
            <person name="Rokas A."/>
            <person name="Rosa C.A."/>
            <person name="Scheuner C."/>
            <person name="Sibirny A.A."/>
            <person name="Slot J.C."/>
            <person name="Stielow J.B."/>
            <person name="Sun H."/>
            <person name="Kurtzman C.P."/>
            <person name="Blackwell M."/>
            <person name="Grigoriev I.V."/>
            <person name="Jeffries T.W."/>
        </authorList>
    </citation>
    <scope>NUCLEOTIDE SEQUENCE [LARGE SCALE GENOMIC DNA]</scope>
    <source>
        <strain evidence="2 3">DSM 6958</strain>
    </source>
</reference>
<protein>
    <submittedName>
        <fullName evidence="2">Uncharacterized protein</fullName>
    </submittedName>
</protein>
<proteinExistence type="predicted"/>
<feature type="chain" id="PRO_5009133893" evidence="1">
    <location>
        <begin position="20"/>
        <end position="174"/>
    </location>
</feature>
<dbReference type="GO" id="GO:0005199">
    <property type="term" value="F:structural constituent of cell wall"/>
    <property type="evidence" value="ECO:0007669"/>
    <property type="project" value="InterPro"/>
</dbReference>
<sequence length="174" mass="17855">MKLATAALSTLSIVGAVQGFEAPFGNGTDNTANSAQPAVNVAGDYRTTSTIQLTSVLTNIVSEYTTFCPFPTTFVEGGHTYEVSEATTITVTDCPCTRKTTYTTSITTLCANQAEQTGSVIASSAILQANTTKSNSSGIDQSSGGQSIKTGNKALWAGMALSSLVTFGVMAGLV</sequence>
<evidence type="ECO:0000256" key="1">
    <source>
        <dbReference type="SAM" id="SignalP"/>
    </source>
</evidence>
<evidence type="ECO:0000313" key="2">
    <source>
        <dbReference type="EMBL" id="ODQ66276.1"/>
    </source>
</evidence>
<dbReference type="PANTHER" id="PTHR35523:SF1">
    <property type="entry name" value="CELL WALL PROTEIN SED1"/>
    <property type="match status" value="1"/>
</dbReference>
<gene>
    <name evidence="2" type="ORF">NADFUDRAFT_40923</name>
</gene>